<feature type="compositionally biased region" description="Polar residues" evidence="1">
    <location>
        <begin position="1"/>
        <end position="10"/>
    </location>
</feature>
<gene>
    <name evidence="2" type="ORF">ES332_A02G079300v1</name>
</gene>
<reference evidence="2 3" key="1">
    <citation type="submission" date="2019-07" db="EMBL/GenBank/DDBJ databases">
        <title>WGS assembly of Gossypium tomentosum.</title>
        <authorList>
            <person name="Chen Z.J."/>
            <person name="Sreedasyam A."/>
            <person name="Ando A."/>
            <person name="Song Q."/>
            <person name="De L."/>
            <person name="Hulse-Kemp A."/>
            <person name="Ding M."/>
            <person name="Ye W."/>
            <person name="Kirkbride R."/>
            <person name="Jenkins J."/>
            <person name="Plott C."/>
            <person name="Lovell J."/>
            <person name="Lin Y.-M."/>
            <person name="Vaughn R."/>
            <person name="Liu B."/>
            <person name="Li W."/>
            <person name="Simpson S."/>
            <person name="Scheffler B."/>
            <person name="Saski C."/>
            <person name="Grover C."/>
            <person name="Hu G."/>
            <person name="Conover J."/>
            <person name="Carlson J."/>
            <person name="Shu S."/>
            <person name="Boston L."/>
            <person name="Williams M."/>
            <person name="Peterson D."/>
            <person name="Mcgee K."/>
            <person name="Jones D."/>
            <person name="Wendel J."/>
            <person name="Stelly D."/>
            <person name="Grimwood J."/>
            <person name="Schmutz J."/>
        </authorList>
    </citation>
    <scope>NUCLEOTIDE SEQUENCE [LARGE SCALE GENOMIC DNA]</scope>
    <source>
        <strain evidence="2">7179.01</strain>
    </source>
</reference>
<evidence type="ECO:0000256" key="1">
    <source>
        <dbReference type="SAM" id="MobiDB-lite"/>
    </source>
</evidence>
<dbReference type="AlphaFoldDB" id="A0A5D2RGC6"/>
<dbReference type="EMBL" id="CM017611">
    <property type="protein sequence ID" value="TYI39178.1"/>
    <property type="molecule type" value="Genomic_DNA"/>
</dbReference>
<dbReference type="Proteomes" id="UP000322667">
    <property type="component" value="Chromosome A02"/>
</dbReference>
<evidence type="ECO:0000313" key="3">
    <source>
        <dbReference type="Proteomes" id="UP000322667"/>
    </source>
</evidence>
<organism evidence="2 3">
    <name type="scientific">Gossypium tomentosum</name>
    <name type="common">Hawaiian cotton</name>
    <name type="synonym">Gossypium sandvicense</name>
    <dbReference type="NCBI Taxonomy" id="34277"/>
    <lineage>
        <taxon>Eukaryota</taxon>
        <taxon>Viridiplantae</taxon>
        <taxon>Streptophyta</taxon>
        <taxon>Embryophyta</taxon>
        <taxon>Tracheophyta</taxon>
        <taxon>Spermatophyta</taxon>
        <taxon>Magnoliopsida</taxon>
        <taxon>eudicotyledons</taxon>
        <taxon>Gunneridae</taxon>
        <taxon>Pentapetalae</taxon>
        <taxon>rosids</taxon>
        <taxon>malvids</taxon>
        <taxon>Malvales</taxon>
        <taxon>Malvaceae</taxon>
        <taxon>Malvoideae</taxon>
        <taxon>Gossypium</taxon>
    </lineage>
</organism>
<keyword evidence="3" id="KW-1185">Reference proteome</keyword>
<name>A0A5D2RGC6_GOSTO</name>
<protein>
    <submittedName>
        <fullName evidence="2">Uncharacterized protein</fullName>
    </submittedName>
</protein>
<feature type="region of interest" description="Disordered" evidence="1">
    <location>
        <begin position="1"/>
        <end position="45"/>
    </location>
</feature>
<proteinExistence type="predicted"/>
<accession>A0A5D2RGC6</accession>
<evidence type="ECO:0000313" key="2">
    <source>
        <dbReference type="EMBL" id="TYI39178.1"/>
    </source>
</evidence>
<sequence length="140" mass="15555">MEKRPLTSTLEHPRRLSPQSRKRKKERITSAPFGSGGRDEGEPFAGTITALPRWSDTRGGPTAAVSEACAEGAWWLGVADEEATRGMRLLGFLLLISAENANVVWARFLIFGPICDWVIIFTRPANLGFYNIYINLQVGY</sequence>